<evidence type="ECO:0000256" key="1">
    <source>
        <dbReference type="ARBA" id="ARBA00004651"/>
    </source>
</evidence>
<feature type="transmembrane region" description="Helical" evidence="7">
    <location>
        <begin position="136"/>
        <end position="156"/>
    </location>
</feature>
<evidence type="ECO:0000313" key="9">
    <source>
        <dbReference type="Proteomes" id="UP000191661"/>
    </source>
</evidence>
<feature type="transmembrane region" description="Helical" evidence="7">
    <location>
        <begin position="217"/>
        <end position="241"/>
    </location>
</feature>
<dbReference type="Proteomes" id="UP000191661">
    <property type="component" value="Unassembled WGS sequence"/>
</dbReference>
<keyword evidence="2" id="KW-1003">Cell membrane</keyword>
<dbReference type="Pfam" id="PF00953">
    <property type="entry name" value="Glycos_transf_4"/>
    <property type="match status" value="1"/>
</dbReference>
<evidence type="ECO:0000256" key="7">
    <source>
        <dbReference type="SAM" id="Phobius"/>
    </source>
</evidence>
<dbReference type="AlphaFoldDB" id="A0A1V6N2P5"/>
<dbReference type="GO" id="GO:0044038">
    <property type="term" value="P:cell wall macromolecule biosynthetic process"/>
    <property type="evidence" value="ECO:0007669"/>
    <property type="project" value="TreeGrafter"/>
</dbReference>
<feature type="transmembrane region" description="Helical" evidence="7">
    <location>
        <begin position="83"/>
        <end position="103"/>
    </location>
</feature>
<accession>A0A1V6N2P5</accession>
<feature type="transmembrane region" description="Helical" evidence="7">
    <location>
        <begin position="187"/>
        <end position="205"/>
    </location>
</feature>
<comment type="subcellular location">
    <subcellularLocation>
        <location evidence="1">Cell membrane</location>
        <topology evidence="1">Multi-pass membrane protein</topology>
    </subcellularLocation>
</comment>
<keyword evidence="9" id="KW-1185">Reference proteome</keyword>
<feature type="transmembrane region" description="Helical" evidence="7">
    <location>
        <begin position="56"/>
        <end position="77"/>
    </location>
</feature>
<gene>
    <name evidence="8" type="ORF">MBBAR_6c01000</name>
</gene>
<evidence type="ECO:0000256" key="5">
    <source>
        <dbReference type="ARBA" id="ARBA00022989"/>
    </source>
</evidence>
<dbReference type="GO" id="GO:0005886">
    <property type="term" value="C:plasma membrane"/>
    <property type="evidence" value="ECO:0007669"/>
    <property type="project" value="UniProtKB-SubCell"/>
</dbReference>
<evidence type="ECO:0000256" key="2">
    <source>
        <dbReference type="ARBA" id="ARBA00022475"/>
    </source>
</evidence>
<dbReference type="CDD" id="cd06856">
    <property type="entry name" value="GT_GPT_archaea"/>
    <property type="match status" value="1"/>
</dbReference>
<comment type="caution">
    <text evidence="8">The sequence shown here is derived from an EMBL/GenBank/DDBJ whole genome shotgun (WGS) entry which is preliminary data.</text>
</comment>
<organism evidence="8 9">
    <name type="scientific">Methanobrevibacter arboriphilus JCM 13429 = DSM 1125</name>
    <dbReference type="NCBI Taxonomy" id="1300164"/>
    <lineage>
        <taxon>Archaea</taxon>
        <taxon>Methanobacteriati</taxon>
        <taxon>Methanobacteriota</taxon>
        <taxon>Methanomada group</taxon>
        <taxon>Methanobacteria</taxon>
        <taxon>Methanobacteriales</taxon>
        <taxon>Methanobacteriaceae</taxon>
        <taxon>Methanobrevibacter</taxon>
    </lineage>
</organism>
<keyword evidence="4 7" id="KW-0812">Transmembrane</keyword>
<dbReference type="InterPro" id="IPR000715">
    <property type="entry name" value="Glycosyl_transferase_4"/>
</dbReference>
<dbReference type="EMBL" id="JXMW01000006">
    <property type="protein sequence ID" value="OQD58990.1"/>
    <property type="molecule type" value="Genomic_DNA"/>
</dbReference>
<dbReference type="PANTHER" id="PTHR22926:SF3">
    <property type="entry name" value="UNDECAPRENYL-PHOSPHATE ALPHA-N-ACETYLGLUCOSAMINYL 1-PHOSPHATE TRANSFERASE"/>
    <property type="match status" value="1"/>
</dbReference>
<proteinExistence type="predicted"/>
<feature type="transmembrane region" description="Helical" evidence="7">
    <location>
        <begin position="300"/>
        <end position="323"/>
    </location>
</feature>
<feature type="transmembrane region" description="Helical" evidence="7">
    <location>
        <begin position="12"/>
        <end position="32"/>
    </location>
</feature>
<evidence type="ECO:0000256" key="6">
    <source>
        <dbReference type="ARBA" id="ARBA00023136"/>
    </source>
</evidence>
<reference evidence="8 9" key="1">
    <citation type="submission" date="2014-12" db="EMBL/GenBank/DDBJ databases">
        <title>Genome sequence of Methanobrevibacter arboriphilicus DH1, DSM1125.</title>
        <authorList>
            <person name="Poehlein A."/>
            <person name="Thauer R.K."/>
            <person name="Seedorf H."/>
            <person name="Daniel R."/>
        </authorList>
    </citation>
    <scope>NUCLEOTIDE SEQUENCE [LARGE SCALE GENOMIC DNA]</scope>
    <source>
        <strain evidence="8 9">DH1</strain>
    </source>
</reference>
<keyword evidence="5 7" id="KW-1133">Transmembrane helix</keyword>
<evidence type="ECO:0000256" key="3">
    <source>
        <dbReference type="ARBA" id="ARBA00022679"/>
    </source>
</evidence>
<dbReference type="GO" id="GO:0003975">
    <property type="term" value="F:UDP-N-acetylglucosamine-dolichyl-phosphate N-acetylglucosaminephosphotransferase activity"/>
    <property type="evidence" value="ECO:0007669"/>
    <property type="project" value="UniProtKB-EC"/>
</dbReference>
<keyword evidence="6 7" id="KW-0472">Membrane</keyword>
<evidence type="ECO:0000256" key="4">
    <source>
        <dbReference type="ARBA" id="ARBA00022692"/>
    </source>
</evidence>
<name>A0A1V6N2P5_METAZ</name>
<feature type="transmembrane region" description="Helical" evidence="7">
    <location>
        <begin position="163"/>
        <end position="181"/>
    </location>
</feature>
<keyword evidence="3 8" id="KW-0808">Transferase</keyword>
<dbReference type="EC" id="2.7.8.15" evidence="8"/>
<dbReference type="PANTHER" id="PTHR22926">
    <property type="entry name" value="PHOSPHO-N-ACETYLMURAMOYL-PENTAPEPTIDE-TRANSFERASE"/>
    <property type="match status" value="1"/>
</dbReference>
<protein>
    <submittedName>
        <fullName evidence="8">Putative UDP-D-N-acetylglucosamine N-acetylglucosamine 1-phosphate transferase</fullName>
        <ecNumber evidence="8">2.7.8.15</ecNumber>
    </submittedName>
</protein>
<sequence length="343" mass="37333">MINLLTTNPEITIVLVSAICGILGFFVTRFTMPRLIRKLEKANIIGKDIHKTAKPIVAEMGGIGILFGFIIGIFAGIYLHPIITFQLTVVLVVILLVGIIGMVDDLLTLSSKEKFILLFLAGIPLIWIAPPNVGLLYIILIPIAVSIVANLTNMLAGLNGIESGLGVIAMTSLTISCIILGKYDVAIISMSMLGALIAFLLYNKYPSRVFPGDTGTLIIGAAIAAIAFIGRMKLIAFIVLFPNILDAAMKFYSAGVMERQQHRPTEVNNDGKLIIPDQGFKSLIRLVLRKPISEKEAVRIIWGIGILFGILGIIVAIILPDIIGNTTLAQFIKYKDILYYLFN</sequence>
<evidence type="ECO:0000313" key="8">
    <source>
        <dbReference type="EMBL" id="OQD58990.1"/>
    </source>
</evidence>
<dbReference type="GO" id="GO:0071555">
    <property type="term" value="P:cell wall organization"/>
    <property type="evidence" value="ECO:0007669"/>
    <property type="project" value="TreeGrafter"/>
</dbReference>